<dbReference type="SMART" id="SM00420">
    <property type="entry name" value="HTH_DEOR"/>
    <property type="match status" value="1"/>
</dbReference>
<dbReference type="InterPro" id="IPR037171">
    <property type="entry name" value="NagB/RpiA_transferase-like"/>
</dbReference>
<dbReference type="PRINTS" id="PR00037">
    <property type="entry name" value="HTHLACR"/>
</dbReference>
<keyword evidence="2" id="KW-0805">Transcription regulation</keyword>
<dbReference type="SUPFAM" id="SSF46785">
    <property type="entry name" value="Winged helix' DNA-binding domain"/>
    <property type="match status" value="1"/>
</dbReference>
<dbReference type="Gene3D" id="1.10.10.10">
    <property type="entry name" value="Winged helix-like DNA-binding domain superfamily/Winged helix DNA-binding domain"/>
    <property type="match status" value="1"/>
</dbReference>
<dbReference type="InterPro" id="IPR001034">
    <property type="entry name" value="DeoR_HTH"/>
</dbReference>
<comment type="caution">
    <text evidence="5">The sequence shown here is derived from an EMBL/GenBank/DDBJ whole genome shotgun (WGS) entry which is preliminary data.</text>
</comment>
<dbReference type="Proteomes" id="UP000542811">
    <property type="component" value="Unassembled WGS sequence"/>
</dbReference>
<accession>A0ABR6GHF3</accession>
<evidence type="ECO:0000256" key="1">
    <source>
        <dbReference type="ARBA" id="ARBA00022491"/>
    </source>
</evidence>
<sequence>MDSKYIAGMQPVFALSRRDHISARLANGQPVVSAELAAEFSVSEDAVRRDLRALAEEGRCRRVYGGALPPVSKPHSMAARLSVATVEKSNLARLAAGTVQEGEYLFLDSGSTNLAIVQYLPEDKNITVATNSIHIAAEIFSRGDLPLMMVGGDVSPVVGGCVDAAAVALVEGLNIDRCFIGACAISPSSGLSVHDFADSIFKRTLIRRSSISVVMVTIDKLHDRAPHVVATGSEIDILIVGNEFSPTDRDALVTAGYSLMKNSDRPVVSR</sequence>
<dbReference type="SUPFAM" id="SSF100950">
    <property type="entry name" value="NagB/RpiA/CoA transferase-like"/>
    <property type="match status" value="1"/>
</dbReference>
<evidence type="ECO:0000256" key="2">
    <source>
        <dbReference type="ARBA" id="ARBA00023015"/>
    </source>
</evidence>
<dbReference type="PANTHER" id="PTHR30363">
    <property type="entry name" value="HTH-TYPE TRANSCRIPTIONAL REGULATOR SRLR-RELATED"/>
    <property type="match status" value="1"/>
</dbReference>
<dbReference type="PANTHER" id="PTHR30363:SF4">
    <property type="entry name" value="GLYCEROL-3-PHOSPHATE REGULON REPRESSOR"/>
    <property type="match status" value="1"/>
</dbReference>
<dbReference type="InterPro" id="IPR036388">
    <property type="entry name" value="WH-like_DNA-bd_sf"/>
</dbReference>
<evidence type="ECO:0000313" key="6">
    <source>
        <dbReference type="Proteomes" id="UP000542811"/>
    </source>
</evidence>
<dbReference type="Pfam" id="PF08220">
    <property type="entry name" value="HTH_DeoR"/>
    <property type="match status" value="1"/>
</dbReference>
<dbReference type="InterPro" id="IPR036390">
    <property type="entry name" value="WH_DNA-bd_sf"/>
</dbReference>
<keyword evidence="3" id="KW-0804">Transcription</keyword>
<dbReference type="EMBL" id="JACHXX010000011">
    <property type="protein sequence ID" value="MBB3165671.1"/>
    <property type="molecule type" value="Genomic_DNA"/>
</dbReference>
<reference evidence="5 6" key="1">
    <citation type="submission" date="2020-08" db="EMBL/GenBank/DDBJ databases">
        <title>Genomic Encyclopedia of Type Strains, Phase III (KMG-III): the genomes of soil and plant-associated and newly described type strains.</title>
        <authorList>
            <person name="Whitman W."/>
        </authorList>
    </citation>
    <scope>NUCLEOTIDE SEQUENCE [LARGE SCALE GENOMIC DNA]</scope>
    <source>
        <strain evidence="5 6">CECT 8280</strain>
    </source>
</reference>
<evidence type="ECO:0000313" key="5">
    <source>
        <dbReference type="EMBL" id="MBB3165671.1"/>
    </source>
</evidence>
<evidence type="ECO:0000259" key="4">
    <source>
        <dbReference type="PROSITE" id="PS51000"/>
    </source>
</evidence>
<keyword evidence="1" id="KW-0678">Repressor</keyword>
<dbReference type="RefSeq" id="WP_245310515.1">
    <property type="nucleotide sequence ID" value="NZ_JAAXQQ010000009.1"/>
</dbReference>
<dbReference type="PROSITE" id="PS51000">
    <property type="entry name" value="HTH_DEOR_2"/>
    <property type="match status" value="1"/>
</dbReference>
<dbReference type="InterPro" id="IPR014036">
    <property type="entry name" value="DeoR-like_C"/>
</dbReference>
<dbReference type="InterPro" id="IPR050313">
    <property type="entry name" value="Carb_Metab_HTH_regulators"/>
</dbReference>
<dbReference type="SMART" id="SM01134">
    <property type="entry name" value="DeoRC"/>
    <property type="match status" value="1"/>
</dbReference>
<proteinExistence type="predicted"/>
<dbReference type="Pfam" id="PF00455">
    <property type="entry name" value="DeoRC"/>
    <property type="match status" value="1"/>
</dbReference>
<gene>
    <name evidence="5" type="ORF">FHS25_006181</name>
</gene>
<keyword evidence="6" id="KW-1185">Reference proteome</keyword>
<evidence type="ECO:0000256" key="3">
    <source>
        <dbReference type="ARBA" id="ARBA00023163"/>
    </source>
</evidence>
<organism evidence="5 6">
    <name type="scientific">Rhizobium laguerreae</name>
    <dbReference type="NCBI Taxonomy" id="1076926"/>
    <lineage>
        <taxon>Bacteria</taxon>
        <taxon>Pseudomonadati</taxon>
        <taxon>Pseudomonadota</taxon>
        <taxon>Alphaproteobacteria</taxon>
        <taxon>Hyphomicrobiales</taxon>
        <taxon>Rhizobiaceae</taxon>
        <taxon>Rhizobium/Agrobacterium group</taxon>
        <taxon>Rhizobium</taxon>
    </lineage>
</organism>
<protein>
    <submittedName>
        <fullName evidence="5">DeoR/GlpR family transcriptional regulator of sugar metabolism</fullName>
    </submittedName>
</protein>
<name>A0ABR6GHF3_9HYPH</name>
<feature type="domain" description="HTH deoR-type" evidence="4">
    <location>
        <begin position="14"/>
        <end position="69"/>
    </location>
</feature>